<dbReference type="SUPFAM" id="SSF161219">
    <property type="entry name" value="CHY zinc finger-like"/>
    <property type="match status" value="1"/>
</dbReference>
<dbReference type="GO" id="GO:0045041">
    <property type="term" value="P:protein import into mitochondrial intermembrane space"/>
    <property type="evidence" value="ECO:0007669"/>
    <property type="project" value="TreeGrafter"/>
</dbReference>
<dbReference type="GO" id="GO:0008270">
    <property type="term" value="F:zinc ion binding"/>
    <property type="evidence" value="ECO:0007669"/>
    <property type="project" value="UniProtKB-KW"/>
</dbReference>
<keyword evidence="3" id="KW-0862">Zinc</keyword>
<dbReference type="PANTHER" id="PTHR28082:SF1">
    <property type="entry name" value="HELPER OF TIM PROTEIN 13"/>
    <property type="match status" value="1"/>
</dbReference>
<feature type="domain" description="CHY-type" evidence="4">
    <location>
        <begin position="8"/>
        <end position="88"/>
    </location>
</feature>
<gene>
    <name evidence="5" type="ORF">SAMN05421663_102373</name>
</gene>
<dbReference type="Pfam" id="PF05495">
    <property type="entry name" value="zf-CHY"/>
    <property type="match status" value="1"/>
</dbReference>
<evidence type="ECO:0000313" key="6">
    <source>
        <dbReference type="Proteomes" id="UP000198666"/>
    </source>
</evidence>
<name>A0A1G6LFZ9_9BACI</name>
<reference evidence="6" key="1">
    <citation type="submission" date="2016-10" db="EMBL/GenBank/DDBJ databases">
        <authorList>
            <person name="Varghese N."/>
            <person name="Submissions S."/>
        </authorList>
    </citation>
    <scope>NUCLEOTIDE SEQUENCE [LARGE SCALE GENOMIC DNA]</scope>
    <source>
        <strain evidence="6">DSM 21620</strain>
    </source>
</reference>
<dbReference type="InterPro" id="IPR052604">
    <property type="entry name" value="Mito_Tim_assembly_helper"/>
</dbReference>
<keyword evidence="1" id="KW-0479">Metal-binding</keyword>
<dbReference type="InterPro" id="IPR008913">
    <property type="entry name" value="Znf_CHY"/>
</dbReference>
<dbReference type="InterPro" id="IPR016694">
    <property type="entry name" value="UCP017292"/>
</dbReference>
<accession>A0A1G6LFZ9</accession>
<dbReference type="STRING" id="361279.SAMN05421663_102373"/>
<keyword evidence="2" id="KW-0863">Zinc-finger</keyword>
<dbReference type="PIRSF" id="PIRSF017292">
    <property type="entry name" value="UCP017292_Znf_CHY"/>
    <property type="match status" value="1"/>
</dbReference>
<dbReference type="InterPro" id="IPR037274">
    <property type="entry name" value="Znf_CHY_sf"/>
</dbReference>
<protein>
    <submittedName>
        <fullName evidence="5">Uncharacterized protein, contains Zn-finger domain of CHY type</fullName>
    </submittedName>
</protein>
<dbReference type="AlphaFoldDB" id="A0A1G6LFZ9"/>
<keyword evidence="6" id="KW-1185">Reference proteome</keyword>
<dbReference type="EMBL" id="FMZB01000002">
    <property type="protein sequence ID" value="SDC42170.1"/>
    <property type="molecule type" value="Genomic_DNA"/>
</dbReference>
<evidence type="ECO:0000259" key="4">
    <source>
        <dbReference type="PROSITE" id="PS51266"/>
    </source>
</evidence>
<evidence type="ECO:0000256" key="3">
    <source>
        <dbReference type="ARBA" id="ARBA00022833"/>
    </source>
</evidence>
<evidence type="ECO:0000313" key="5">
    <source>
        <dbReference type="EMBL" id="SDC42170.1"/>
    </source>
</evidence>
<evidence type="ECO:0000256" key="1">
    <source>
        <dbReference type="ARBA" id="ARBA00022723"/>
    </source>
</evidence>
<proteinExistence type="predicted"/>
<sequence>MCQVHGKTVDGETRCEHYHSPLDVIAIKFACCNKFYPCHQCHEETAGHQAKVWPKDQFDEHAILCGVCKTTLSIDQYKHTDHCPSCEAAFNPGCNLHHHLYFEQMERGCR</sequence>
<dbReference type="PROSITE" id="PS51266">
    <property type="entry name" value="ZF_CHY"/>
    <property type="match status" value="1"/>
</dbReference>
<dbReference type="RefSeq" id="WP_093726193.1">
    <property type="nucleotide sequence ID" value="NZ_FMZB01000002.1"/>
</dbReference>
<dbReference type="Proteomes" id="UP000198666">
    <property type="component" value="Unassembled WGS sequence"/>
</dbReference>
<dbReference type="OrthoDB" id="882119at2"/>
<organism evidence="5 6">
    <name type="scientific">Terribacillus halophilus</name>
    <dbReference type="NCBI Taxonomy" id="361279"/>
    <lineage>
        <taxon>Bacteria</taxon>
        <taxon>Bacillati</taxon>
        <taxon>Bacillota</taxon>
        <taxon>Bacilli</taxon>
        <taxon>Bacillales</taxon>
        <taxon>Bacillaceae</taxon>
        <taxon>Terribacillus</taxon>
    </lineage>
</organism>
<dbReference type="PANTHER" id="PTHR28082">
    <property type="entry name" value="ZINC FINGER PROTEIN"/>
    <property type="match status" value="1"/>
</dbReference>
<evidence type="ECO:0000256" key="2">
    <source>
        <dbReference type="ARBA" id="ARBA00022771"/>
    </source>
</evidence>